<proteinExistence type="predicted"/>
<dbReference type="EMBL" id="CAAALY010263286">
    <property type="protein sequence ID" value="VEL40006.1"/>
    <property type="molecule type" value="Genomic_DNA"/>
</dbReference>
<dbReference type="Proteomes" id="UP000784294">
    <property type="component" value="Unassembled WGS sequence"/>
</dbReference>
<accession>A0A448XM54</accession>
<evidence type="ECO:0000313" key="1">
    <source>
        <dbReference type="EMBL" id="VEL40006.1"/>
    </source>
</evidence>
<protein>
    <submittedName>
        <fullName evidence="1">Uncharacterized protein</fullName>
    </submittedName>
</protein>
<organism evidence="1 2">
    <name type="scientific">Protopolystoma xenopodis</name>
    <dbReference type="NCBI Taxonomy" id="117903"/>
    <lineage>
        <taxon>Eukaryota</taxon>
        <taxon>Metazoa</taxon>
        <taxon>Spiralia</taxon>
        <taxon>Lophotrochozoa</taxon>
        <taxon>Platyhelminthes</taxon>
        <taxon>Monogenea</taxon>
        <taxon>Polyopisthocotylea</taxon>
        <taxon>Polystomatidea</taxon>
        <taxon>Polystomatidae</taxon>
        <taxon>Protopolystoma</taxon>
    </lineage>
</organism>
<name>A0A448XM54_9PLAT</name>
<keyword evidence="2" id="KW-1185">Reference proteome</keyword>
<reference evidence="1" key="1">
    <citation type="submission" date="2018-11" db="EMBL/GenBank/DDBJ databases">
        <authorList>
            <consortium name="Pathogen Informatics"/>
        </authorList>
    </citation>
    <scope>NUCLEOTIDE SEQUENCE</scope>
</reference>
<comment type="caution">
    <text evidence="1">The sequence shown here is derived from an EMBL/GenBank/DDBJ whole genome shotgun (WGS) entry which is preliminary data.</text>
</comment>
<gene>
    <name evidence="1" type="ORF">PXEA_LOCUS33446</name>
</gene>
<evidence type="ECO:0000313" key="2">
    <source>
        <dbReference type="Proteomes" id="UP000784294"/>
    </source>
</evidence>
<sequence length="80" mass="8808">MRNTMSPAGRICQSLLGWGGWRWATSTPRRVHICLAPCPGWHLFTPSLHPMHTPSQLPRASFSGTASNACLGWQQPGIKL</sequence>
<dbReference type="AlphaFoldDB" id="A0A448XM54"/>